<evidence type="ECO:0000256" key="10">
    <source>
        <dbReference type="RuleBase" id="RU366002"/>
    </source>
</evidence>
<dbReference type="SUPFAM" id="SSF57850">
    <property type="entry name" value="RING/U-box"/>
    <property type="match status" value="1"/>
</dbReference>
<dbReference type="Pfam" id="PF00999">
    <property type="entry name" value="Na_H_Exchanger"/>
    <property type="match status" value="1"/>
</dbReference>
<feature type="transmembrane region" description="Helical" evidence="10">
    <location>
        <begin position="341"/>
        <end position="367"/>
    </location>
</feature>
<dbReference type="InterPro" id="IPR001607">
    <property type="entry name" value="Znf_UBP"/>
</dbReference>
<dbReference type="GO" id="GO:0008270">
    <property type="term" value="F:zinc ion binding"/>
    <property type="evidence" value="ECO:0007669"/>
    <property type="project" value="InterPro"/>
</dbReference>
<evidence type="ECO:0000256" key="8">
    <source>
        <dbReference type="ARBA" id="ARBA00023136"/>
    </source>
</evidence>
<evidence type="ECO:0000256" key="2">
    <source>
        <dbReference type="ARBA" id="ARBA00022448"/>
    </source>
</evidence>
<accession>A0A4Q5J8J4</accession>
<feature type="transmembrane region" description="Helical" evidence="10">
    <location>
        <begin position="300"/>
        <end position="321"/>
    </location>
</feature>
<dbReference type="GO" id="GO:0051453">
    <property type="term" value="P:regulation of intracellular pH"/>
    <property type="evidence" value="ECO:0007669"/>
    <property type="project" value="TreeGrafter"/>
</dbReference>
<dbReference type="PANTHER" id="PTHR10110">
    <property type="entry name" value="SODIUM/HYDROGEN EXCHANGER"/>
    <property type="match status" value="1"/>
</dbReference>
<keyword evidence="4 10" id="KW-0812">Transmembrane</keyword>
<dbReference type="PROSITE" id="PS50271">
    <property type="entry name" value="ZF_UBP"/>
    <property type="match status" value="1"/>
</dbReference>
<comment type="similarity">
    <text evidence="10">Belongs to the monovalent cation:proton antiporter 1 (CPA1) transporter (TC 2.A.36) family.</text>
</comment>
<keyword evidence="6 10" id="KW-0915">Sodium</keyword>
<evidence type="ECO:0000256" key="9">
    <source>
        <dbReference type="ARBA" id="ARBA00023201"/>
    </source>
</evidence>
<keyword evidence="3 10" id="KW-1003">Cell membrane</keyword>
<dbReference type="InterPro" id="IPR004705">
    <property type="entry name" value="Cation/H_exchanger_CPA1_bac"/>
</dbReference>
<feature type="transmembrane region" description="Helical" evidence="10">
    <location>
        <begin position="374"/>
        <end position="398"/>
    </location>
</feature>
<comment type="caution">
    <text evidence="12">The sequence shown here is derived from an EMBL/GenBank/DDBJ whole genome shotgun (WGS) entry which is preliminary data.</text>
</comment>
<dbReference type="NCBIfam" id="TIGR00831">
    <property type="entry name" value="a_cpa1"/>
    <property type="match status" value="1"/>
</dbReference>
<evidence type="ECO:0000313" key="13">
    <source>
        <dbReference type="Proteomes" id="UP000291189"/>
    </source>
</evidence>
<evidence type="ECO:0000256" key="5">
    <source>
        <dbReference type="ARBA" id="ARBA00022989"/>
    </source>
</evidence>
<dbReference type="GO" id="GO:0015385">
    <property type="term" value="F:sodium:proton antiporter activity"/>
    <property type="evidence" value="ECO:0007669"/>
    <property type="project" value="InterPro"/>
</dbReference>
<dbReference type="OrthoDB" id="57886at2"/>
<dbReference type="PANTHER" id="PTHR10110:SF86">
    <property type="entry name" value="SODIUM_HYDROGEN EXCHANGER 7"/>
    <property type="match status" value="1"/>
</dbReference>
<keyword evidence="10" id="KW-0050">Antiport</keyword>
<feature type="transmembrane region" description="Helical" evidence="10">
    <location>
        <begin position="54"/>
        <end position="76"/>
    </location>
</feature>
<feature type="transmembrane region" description="Helical" evidence="10">
    <location>
        <begin position="83"/>
        <end position="106"/>
    </location>
</feature>
<dbReference type="EMBL" id="SDPU01000009">
    <property type="protein sequence ID" value="RYU14883.1"/>
    <property type="molecule type" value="Genomic_DNA"/>
</dbReference>
<feature type="transmembrane region" description="Helical" evidence="10">
    <location>
        <begin position="181"/>
        <end position="200"/>
    </location>
</feature>
<dbReference type="RefSeq" id="WP_129985306.1">
    <property type="nucleotide sequence ID" value="NZ_SDPU01000009.1"/>
</dbReference>
<dbReference type="Pfam" id="PF02148">
    <property type="entry name" value="zf-UBP"/>
    <property type="match status" value="1"/>
</dbReference>
<dbReference type="Gene3D" id="6.10.140.1330">
    <property type="match status" value="1"/>
</dbReference>
<dbReference type="InterPro" id="IPR006153">
    <property type="entry name" value="Cation/H_exchanger_TM"/>
</dbReference>
<feature type="domain" description="UBP-type" evidence="11">
    <location>
        <begin position="547"/>
        <end position="631"/>
    </location>
</feature>
<keyword evidence="2 10" id="KW-0813">Transport</keyword>
<protein>
    <submittedName>
        <fullName evidence="12">Na+/H+ antiporter</fullName>
    </submittedName>
</protein>
<dbReference type="GO" id="GO:0005886">
    <property type="term" value="C:plasma membrane"/>
    <property type="evidence" value="ECO:0007669"/>
    <property type="project" value="UniProtKB-SubCell"/>
</dbReference>
<keyword evidence="5 10" id="KW-1133">Transmembrane helix</keyword>
<keyword evidence="13" id="KW-1185">Reference proteome</keyword>
<organism evidence="12 13">
    <name type="scientific">Nocardioides iriomotensis</name>
    <dbReference type="NCBI Taxonomy" id="715784"/>
    <lineage>
        <taxon>Bacteria</taxon>
        <taxon>Bacillati</taxon>
        <taxon>Actinomycetota</taxon>
        <taxon>Actinomycetes</taxon>
        <taxon>Propionibacteriales</taxon>
        <taxon>Nocardioidaceae</taxon>
        <taxon>Nocardioides</taxon>
    </lineage>
</organism>
<comment type="subcellular location">
    <subcellularLocation>
        <location evidence="1 10">Cell membrane</location>
        <topology evidence="1 10">Multi-pass membrane protein</topology>
    </subcellularLocation>
</comment>
<evidence type="ECO:0000256" key="3">
    <source>
        <dbReference type="ARBA" id="ARBA00022475"/>
    </source>
</evidence>
<evidence type="ECO:0000256" key="4">
    <source>
        <dbReference type="ARBA" id="ARBA00022692"/>
    </source>
</evidence>
<evidence type="ECO:0000313" key="12">
    <source>
        <dbReference type="EMBL" id="RYU14883.1"/>
    </source>
</evidence>
<evidence type="ECO:0000256" key="6">
    <source>
        <dbReference type="ARBA" id="ARBA00023053"/>
    </source>
</evidence>
<keyword evidence="8 10" id="KW-0472">Membrane</keyword>
<sequence length="631" mass="67100">MHLVLTVATLVAVVVAVSASCRRYDLSAPLVLVAVGMAASFTPWIPDVELTAELALVGFLPPLLYTAALQTSLVDFNANRRPILLLSIGLVAFTTVVVGAVVHLVIPGVSWPAAFALGAVVAPPDAVAATAIARRIGLPRRIVTILEGESLLNDATALVALRTAIGVAGGAVTVLDVAGDFLLAAGGGVLVGIVVFVVIGKVRRLVTEPVLDTSVSLVTPFVAYVAAEQVHASGVLAVVVAGLLLGHKAPVLQSPSSRISEQLNWRTASFILENVVFLMIGLQARGIVDAVAQGDLGPGVVIFACVATFAAVILSRILWVFPARFLLVGPGAGGRSGAHPSWASTAVLGWAGMRGVVTLAAAFVIPVTFEERDVLILIALVVTAGTLFLQGTTLPWLVRRLRLPGPDPREDALARASLFQEASAAGRAWLDEHAHDEDPHGTMDALRRRAEQRDNAAWERIGANDPEVETPSEAYTRLRRKMLRAERGRVLEVRSTGRIPHEVVADVLAALDVEESMLDDLSSRREELRDATTGDPGKVTGRVGTIELCEHLEQARPHAPRVDGVCEDCVAMGERAWVHLRTCLTCGHVGCCDSSPRRHASGHFRESTHPVAQSAEPGEHWRWCFVDEKVG</sequence>
<dbReference type="GO" id="GO:0098719">
    <property type="term" value="P:sodium ion import across plasma membrane"/>
    <property type="evidence" value="ECO:0007669"/>
    <property type="project" value="TreeGrafter"/>
</dbReference>
<keyword evidence="7 10" id="KW-0406">Ion transport</keyword>
<comment type="caution">
    <text evidence="10">Lacks conserved residue(s) required for the propagation of feature annotation.</text>
</comment>
<proteinExistence type="inferred from homology"/>
<reference evidence="12 13" key="1">
    <citation type="submission" date="2019-01" db="EMBL/GenBank/DDBJ databases">
        <title>Nocardioides guangzhouensis sp. nov., an actinobacterium isolated from soil.</title>
        <authorList>
            <person name="Fu Y."/>
            <person name="Cai Y."/>
            <person name="Lin Z."/>
            <person name="Chen P."/>
        </authorList>
    </citation>
    <scope>NUCLEOTIDE SEQUENCE [LARGE SCALE GENOMIC DNA]</scope>
    <source>
        <strain evidence="12 13">NBRC 105384</strain>
    </source>
</reference>
<dbReference type="Proteomes" id="UP000291189">
    <property type="component" value="Unassembled WGS sequence"/>
</dbReference>
<evidence type="ECO:0000256" key="1">
    <source>
        <dbReference type="ARBA" id="ARBA00004651"/>
    </source>
</evidence>
<evidence type="ECO:0000256" key="7">
    <source>
        <dbReference type="ARBA" id="ARBA00023065"/>
    </source>
</evidence>
<keyword evidence="9 10" id="KW-0739">Sodium transport</keyword>
<dbReference type="InterPro" id="IPR013083">
    <property type="entry name" value="Znf_RING/FYVE/PHD"/>
</dbReference>
<evidence type="ECO:0000259" key="11">
    <source>
        <dbReference type="PROSITE" id="PS50271"/>
    </source>
</evidence>
<name>A0A4Q5J8J4_9ACTN</name>
<gene>
    <name evidence="12" type="ORF">ETU37_02595</name>
</gene>
<dbReference type="Gene3D" id="3.30.40.10">
    <property type="entry name" value="Zinc/RING finger domain, C3HC4 (zinc finger)"/>
    <property type="match status" value="1"/>
</dbReference>
<comment type="function">
    <text evidence="10">Na(+)/H(+) antiporter that extrudes sodium in exchange for external protons.</text>
</comment>
<dbReference type="GO" id="GO:0015386">
    <property type="term" value="F:potassium:proton antiporter activity"/>
    <property type="evidence" value="ECO:0007669"/>
    <property type="project" value="TreeGrafter"/>
</dbReference>
<dbReference type="AlphaFoldDB" id="A0A4Q5J8J4"/>
<dbReference type="InterPro" id="IPR018422">
    <property type="entry name" value="Cation/H_exchanger_CPA1"/>
</dbReference>